<dbReference type="PRINTS" id="PR01506">
    <property type="entry name" value="TATBPROTEIN"/>
</dbReference>
<dbReference type="GO" id="GO:0008320">
    <property type="term" value="F:protein transmembrane transporter activity"/>
    <property type="evidence" value="ECO:0007669"/>
    <property type="project" value="InterPro"/>
</dbReference>
<dbReference type="PANTHER" id="PTHR33162:SF1">
    <property type="entry name" value="SEC-INDEPENDENT PROTEIN TRANSLOCASE PROTEIN TATA, CHLOROPLASTIC"/>
    <property type="match status" value="1"/>
</dbReference>
<sequence length="134" mass="15140">MFDIGFWELAIIGIVGLIVIGPDKLPGVARTLGKWVGRTRRLVNQVKTDIDLELKQDELRKMLEQQSGMNEIKETLNSEQYSFEDEKDYLVNAMDDAKLESTAIEEPPENAESFDDDGSTGHSDPDDTVKHERT</sequence>
<reference evidence="11" key="1">
    <citation type="submission" date="2018-06" db="EMBL/GenBank/DDBJ databases">
        <authorList>
            <person name="Zhirakovskaya E."/>
        </authorList>
    </citation>
    <scope>NUCLEOTIDE SEQUENCE</scope>
</reference>
<protein>
    <submittedName>
        <fullName evidence="11">Twin-arginine translocation protein TatB</fullName>
    </submittedName>
</protein>
<accession>A0A3B1B259</accession>
<feature type="compositionally biased region" description="Acidic residues" evidence="9">
    <location>
        <begin position="106"/>
        <end position="118"/>
    </location>
</feature>
<dbReference type="HAMAP" id="MF_00237">
    <property type="entry name" value="TatB"/>
    <property type="match status" value="1"/>
</dbReference>
<evidence type="ECO:0000256" key="5">
    <source>
        <dbReference type="ARBA" id="ARBA00022927"/>
    </source>
</evidence>
<keyword evidence="4 10" id="KW-0812">Transmembrane</keyword>
<gene>
    <name evidence="11" type="ORF">MNBD_GAMMA25-675</name>
</gene>
<evidence type="ECO:0000313" key="11">
    <source>
        <dbReference type="EMBL" id="VAX10212.1"/>
    </source>
</evidence>
<keyword evidence="7" id="KW-0811">Translocation</keyword>
<evidence type="ECO:0000256" key="7">
    <source>
        <dbReference type="ARBA" id="ARBA00023010"/>
    </source>
</evidence>
<evidence type="ECO:0000256" key="3">
    <source>
        <dbReference type="ARBA" id="ARBA00022475"/>
    </source>
</evidence>
<feature type="region of interest" description="Disordered" evidence="9">
    <location>
        <begin position="96"/>
        <end position="134"/>
    </location>
</feature>
<dbReference type="InterPro" id="IPR018448">
    <property type="entry name" value="TatB"/>
</dbReference>
<evidence type="ECO:0000256" key="10">
    <source>
        <dbReference type="SAM" id="Phobius"/>
    </source>
</evidence>
<dbReference type="EMBL" id="UOFY01000046">
    <property type="protein sequence ID" value="VAX10212.1"/>
    <property type="molecule type" value="Genomic_DNA"/>
</dbReference>
<evidence type="ECO:0000256" key="8">
    <source>
        <dbReference type="ARBA" id="ARBA00023136"/>
    </source>
</evidence>
<keyword evidence="8 10" id="KW-0472">Membrane</keyword>
<dbReference type="Gene3D" id="1.20.5.3310">
    <property type="match status" value="1"/>
</dbReference>
<dbReference type="GO" id="GO:0016020">
    <property type="term" value="C:membrane"/>
    <property type="evidence" value="ECO:0007669"/>
    <property type="project" value="UniProtKB-SubCell"/>
</dbReference>
<comment type="subcellular location">
    <subcellularLocation>
        <location evidence="1">Membrane</location>
        <topology evidence="1">Single-pass membrane protein</topology>
    </subcellularLocation>
</comment>
<dbReference type="AlphaFoldDB" id="A0A3B1B259"/>
<evidence type="ECO:0000256" key="4">
    <source>
        <dbReference type="ARBA" id="ARBA00022692"/>
    </source>
</evidence>
<name>A0A3B1B259_9ZZZZ</name>
<feature type="compositionally biased region" description="Basic and acidic residues" evidence="9">
    <location>
        <begin position="123"/>
        <end position="134"/>
    </location>
</feature>
<dbReference type="InterPro" id="IPR003369">
    <property type="entry name" value="TatA/B/E"/>
</dbReference>
<dbReference type="NCBIfam" id="TIGR01410">
    <property type="entry name" value="tatB"/>
    <property type="match status" value="1"/>
</dbReference>
<evidence type="ECO:0000256" key="1">
    <source>
        <dbReference type="ARBA" id="ARBA00004167"/>
    </source>
</evidence>
<keyword evidence="5" id="KW-0653">Protein transport</keyword>
<evidence type="ECO:0000256" key="6">
    <source>
        <dbReference type="ARBA" id="ARBA00022989"/>
    </source>
</evidence>
<evidence type="ECO:0000256" key="9">
    <source>
        <dbReference type="SAM" id="MobiDB-lite"/>
    </source>
</evidence>
<feature type="transmembrane region" description="Helical" evidence="10">
    <location>
        <begin position="6"/>
        <end position="25"/>
    </location>
</feature>
<dbReference type="PANTHER" id="PTHR33162">
    <property type="entry name" value="SEC-INDEPENDENT PROTEIN TRANSLOCASE PROTEIN TATA, CHLOROPLASTIC"/>
    <property type="match status" value="1"/>
</dbReference>
<keyword evidence="3" id="KW-1003">Cell membrane</keyword>
<proteinExistence type="inferred from homology"/>
<organism evidence="11">
    <name type="scientific">hydrothermal vent metagenome</name>
    <dbReference type="NCBI Taxonomy" id="652676"/>
    <lineage>
        <taxon>unclassified sequences</taxon>
        <taxon>metagenomes</taxon>
        <taxon>ecological metagenomes</taxon>
    </lineage>
</organism>
<dbReference type="Pfam" id="PF02416">
    <property type="entry name" value="TatA_B_E"/>
    <property type="match status" value="1"/>
</dbReference>
<evidence type="ECO:0000256" key="2">
    <source>
        <dbReference type="ARBA" id="ARBA00022448"/>
    </source>
</evidence>
<dbReference type="GO" id="GO:0043953">
    <property type="term" value="P:protein transport by the Tat complex"/>
    <property type="evidence" value="ECO:0007669"/>
    <property type="project" value="InterPro"/>
</dbReference>
<keyword evidence="2" id="KW-0813">Transport</keyword>
<keyword evidence="6 10" id="KW-1133">Transmembrane helix</keyword>